<evidence type="ECO:0000256" key="3">
    <source>
        <dbReference type="ARBA" id="ARBA00022695"/>
    </source>
</evidence>
<sequence length="101" mass="11258">MDNRLPMPESRLAEFCEAHGIRCLSLFGSTLKGTAKPDSDIDLLVEFEPERTPGLLGIAALEAELSALLGDRPVDLRTAQDLSRYFRDEVLQTAQVQYARH</sequence>
<evidence type="ECO:0000313" key="9">
    <source>
        <dbReference type="EMBL" id="MET7015804.1"/>
    </source>
</evidence>
<keyword evidence="5" id="KW-0547">Nucleotide-binding</keyword>
<evidence type="ECO:0000256" key="2">
    <source>
        <dbReference type="ARBA" id="ARBA00022679"/>
    </source>
</evidence>
<dbReference type="PANTHER" id="PTHR33571">
    <property type="entry name" value="SSL8005 PROTEIN"/>
    <property type="match status" value="1"/>
</dbReference>
<evidence type="ECO:0000256" key="1">
    <source>
        <dbReference type="ARBA" id="ARBA00001946"/>
    </source>
</evidence>
<evidence type="ECO:0000256" key="4">
    <source>
        <dbReference type="ARBA" id="ARBA00022723"/>
    </source>
</evidence>
<protein>
    <submittedName>
        <fullName evidence="9">Nucleotidyltransferase family protein</fullName>
    </submittedName>
</protein>
<evidence type="ECO:0000313" key="10">
    <source>
        <dbReference type="Proteomes" id="UP001549691"/>
    </source>
</evidence>
<dbReference type="PANTHER" id="PTHR33571:SF12">
    <property type="entry name" value="BSL3053 PROTEIN"/>
    <property type="match status" value="1"/>
</dbReference>
<keyword evidence="2" id="KW-0808">Transferase</keyword>
<dbReference type="SUPFAM" id="SSF81301">
    <property type="entry name" value="Nucleotidyltransferase"/>
    <property type="match status" value="1"/>
</dbReference>
<comment type="caution">
    <text evidence="9">The sequence shown here is derived from an EMBL/GenBank/DDBJ whole genome shotgun (WGS) entry which is preliminary data.</text>
</comment>
<feature type="domain" description="Polymerase beta nucleotidyltransferase" evidence="8">
    <location>
        <begin position="12"/>
        <end position="98"/>
    </location>
</feature>
<comment type="cofactor">
    <cofactor evidence="1">
        <name>Mg(2+)</name>
        <dbReference type="ChEBI" id="CHEBI:18420"/>
    </cofactor>
</comment>
<keyword evidence="7" id="KW-0460">Magnesium</keyword>
<keyword evidence="3" id="KW-0548">Nucleotidyltransferase</keyword>
<dbReference type="CDD" id="cd05403">
    <property type="entry name" value="NT_KNTase_like"/>
    <property type="match status" value="1"/>
</dbReference>
<organism evidence="9 10">
    <name type="scientific">Uliginosibacterium flavum</name>
    <dbReference type="NCBI Taxonomy" id="1396831"/>
    <lineage>
        <taxon>Bacteria</taxon>
        <taxon>Pseudomonadati</taxon>
        <taxon>Pseudomonadota</taxon>
        <taxon>Betaproteobacteria</taxon>
        <taxon>Rhodocyclales</taxon>
        <taxon>Zoogloeaceae</taxon>
        <taxon>Uliginosibacterium</taxon>
    </lineage>
</organism>
<evidence type="ECO:0000256" key="7">
    <source>
        <dbReference type="ARBA" id="ARBA00022842"/>
    </source>
</evidence>
<keyword evidence="6" id="KW-0067">ATP-binding</keyword>
<reference evidence="9 10" key="1">
    <citation type="submission" date="2024-07" db="EMBL/GenBank/DDBJ databases">
        <title>Uliginosibacterium flavum JJ3220;KACC:17644.</title>
        <authorList>
            <person name="Kim M.K."/>
        </authorList>
    </citation>
    <scope>NUCLEOTIDE SEQUENCE [LARGE SCALE GENOMIC DNA]</scope>
    <source>
        <strain evidence="9 10">KACC:17644</strain>
    </source>
</reference>
<dbReference type="RefSeq" id="WP_354602261.1">
    <property type="nucleotide sequence ID" value="NZ_JBEWZI010000022.1"/>
</dbReference>
<dbReference type="EMBL" id="JBEWZI010000022">
    <property type="protein sequence ID" value="MET7015804.1"/>
    <property type="molecule type" value="Genomic_DNA"/>
</dbReference>
<dbReference type="InterPro" id="IPR041633">
    <property type="entry name" value="Polbeta"/>
</dbReference>
<dbReference type="Gene3D" id="3.30.460.10">
    <property type="entry name" value="Beta Polymerase, domain 2"/>
    <property type="match status" value="1"/>
</dbReference>
<name>A0ABV2TPE1_9RHOO</name>
<dbReference type="Pfam" id="PF18765">
    <property type="entry name" value="Polbeta"/>
    <property type="match status" value="1"/>
</dbReference>
<keyword evidence="4" id="KW-0479">Metal-binding</keyword>
<proteinExistence type="predicted"/>
<evidence type="ECO:0000256" key="6">
    <source>
        <dbReference type="ARBA" id="ARBA00022840"/>
    </source>
</evidence>
<dbReference type="InterPro" id="IPR052038">
    <property type="entry name" value="Type-VII_TA_antitoxin"/>
</dbReference>
<dbReference type="Proteomes" id="UP001549691">
    <property type="component" value="Unassembled WGS sequence"/>
</dbReference>
<keyword evidence="10" id="KW-1185">Reference proteome</keyword>
<evidence type="ECO:0000259" key="8">
    <source>
        <dbReference type="Pfam" id="PF18765"/>
    </source>
</evidence>
<dbReference type="InterPro" id="IPR043519">
    <property type="entry name" value="NT_sf"/>
</dbReference>
<gene>
    <name evidence="9" type="ORF">ABXR19_16555</name>
</gene>
<accession>A0ABV2TPE1</accession>
<evidence type="ECO:0000256" key="5">
    <source>
        <dbReference type="ARBA" id="ARBA00022741"/>
    </source>
</evidence>